<accession>A0ABT6YW21</accession>
<dbReference type="RefSeq" id="WP_283380294.1">
    <property type="nucleotide sequence ID" value="NZ_JASHIE010000001.1"/>
</dbReference>
<feature type="signal peptide" evidence="1">
    <location>
        <begin position="1"/>
        <end position="23"/>
    </location>
</feature>
<comment type="caution">
    <text evidence="2">The sequence shown here is derived from an EMBL/GenBank/DDBJ whole genome shotgun (WGS) entry which is preliminary data.</text>
</comment>
<keyword evidence="3" id="KW-1185">Reference proteome</keyword>
<dbReference type="Pfam" id="PF11301">
    <property type="entry name" value="DUF3103"/>
    <property type="match status" value="1"/>
</dbReference>
<organism evidence="2 3">
    <name type="scientific">Flectobacillus rivi</name>
    <dbReference type="NCBI Taxonomy" id="2984209"/>
    <lineage>
        <taxon>Bacteria</taxon>
        <taxon>Pseudomonadati</taxon>
        <taxon>Bacteroidota</taxon>
        <taxon>Cytophagia</taxon>
        <taxon>Cytophagales</taxon>
        <taxon>Flectobacillaceae</taxon>
        <taxon>Flectobacillus</taxon>
    </lineage>
</organism>
<dbReference type="PROSITE" id="PS51257">
    <property type="entry name" value="PROKAR_LIPOPROTEIN"/>
    <property type="match status" value="1"/>
</dbReference>
<dbReference type="Proteomes" id="UP001225761">
    <property type="component" value="Unassembled WGS sequence"/>
</dbReference>
<evidence type="ECO:0000256" key="1">
    <source>
        <dbReference type="SAM" id="SignalP"/>
    </source>
</evidence>
<evidence type="ECO:0000313" key="2">
    <source>
        <dbReference type="EMBL" id="MDI9873081.1"/>
    </source>
</evidence>
<evidence type="ECO:0000313" key="3">
    <source>
        <dbReference type="Proteomes" id="UP001225761"/>
    </source>
</evidence>
<dbReference type="InterPro" id="IPR021452">
    <property type="entry name" value="DUF3103"/>
</dbReference>
<dbReference type="EMBL" id="JASHIE010000001">
    <property type="protein sequence ID" value="MDI9873081.1"/>
    <property type="molecule type" value="Genomic_DNA"/>
</dbReference>
<keyword evidence="1" id="KW-0732">Signal</keyword>
<proteinExistence type="predicted"/>
<gene>
    <name evidence="2" type="ORF">QM481_00985</name>
</gene>
<sequence length="408" mass="45002">MIFFKSNKLFLGGIGLMLTLSLASCSDSTLEQLQSNETNVTKTSEVIYDPLMEDFAKALAANMADKQVRSFVKSEALKKFDGDFDIIYQNASESIIHGQTFQKLISEKTSSNSASKSIGDLQSSLLAKYPLLNISVPRNISKWDTDTFEPLVAIDPLVADESTLKLIKAYDKNGKIHWLDAQKAPDFPVVVVGLNERTILEGGKVVLKSSSGKNIKSFSDEFDPGTEGTGCSGCPTYTFSATPVDNKWFFLTGMSSPDISYYESWVKGAPEITMIAYAPTSANNFTSLVDIRTLNEMQDGSREDITDNNWWTTPHSIVQWNSSYYGKNIMIYMYEVDSAIPNITLSISGAFKVKLFGTEVSQTLGATVTLSDSDDQIGKIMVEQSLNPPFGTYYDIGAYFNVKFASQL</sequence>
<protein>
    <submittedName>
        <fullName evidence="2">DUF3103 family protein</fullName>
    </submittedName>
</protein>
<name>A0ABT6YW21_9BACT</name>
<reference evidence="2 3" key="1">
    <citation type="submission" date="2023-05" db="EMBL/GenBank/DDBJ databases">
        <title>Novel species of genus Flectobacillus isolated from stream in China.</title>
        <authorList>
            <person name="Lu H."/>
        </authorList>
    </citation>
    <scope>NUCLEOTIDE SEQUENCE [LARGE SCALE GENOMIC DNA]</scope>
    <source>
        <strain evidence="2 3">LFS242W</strain>
    </source>
</reference>
<feature type="chain" id="PRO_5045329234" evidence="1">
    <location>
        <begin position="24"/>
        <end position="408"/>
    </location>
</feature>